<reference evidence="2 3" key="1">
    <citation type="submission" date="2024-03" db="EMBL/GenBank/DDBJ databases">
        <title>Community enrichment and isolation of bacterial strains for fucoidan degradation.</title>
        <authorList>
            <person name="Sichert A."/>
        </authorList>
    </citation>
    <scope>NUCLEOTIDE SEQUENCE [LARGE SCALE GENOMIC DNA]</scope>
    <source>
        <strain evidence="2 3">AS76</strain>
    </source>
</reference>
<evidence type="ECO:0000313" key="2">
    <source>
        <dbReference type="EMBL" id="MEM5537965.1"/>
    </source>
</evidence>
<accession>A0ABU9TW70</accession>
<evidence type="ECO:0000256" key="1">
    <source>
        <dbReference type="SAM" id="SignalP"/>
    </source>
</evidence>
<keyword evidence="1" id="KW-0732">Signal</keyword>
<keyword evidence="3" id="KW-1185">Reference proteome</keyword>
<feature type="chain" id="PRO_5046120682" description="Porin" evidence="1">
    <location>
        <begin position="27"/>
        <end position="409"/>
    </location>
</feature>
<dbReference type="RefSeq" id="WP_067988293.1">
    <property type="nucleotide sequence ID" value="NZ_CAXBCE010000051.1"/>
</dbReference>
<dbReference type="SUPFAM" id="SSF56935">
    <property type="entry name" value="Porins"/>
    <property type="match status" value="1"/>
</dbReference>
<dbReference type="Proteomes" id="UP001449225">
    <property type="component" value="Unassembled WGS sequence"/>
</dbReference>
<proteinExistence type="predicted"/>
<name>A0ABU9TW70_9GAMM</name>
<sequence length="409" mass="43077">MKRTLINMNVAAAILAMSAVATTATAAEFMDGKIKISGAAMQSWQSGIDVDGAAANAGDASSDSAFQRMRFALNINAQVSENVSVFAELAEEPNDWGNGSAAISQDLGWIQFDLPNNTGVRLGNVVSTTQNFIRYSDGAAVQSNPFVGNGLVDMITAEEGLWAYGSHTLSSGTNVTWDAVLATPDFFTDFSDGHGYNMGLRGTVNLESGLSFGAGTFKTNHDQASVAGKAAGSLIAVGDGDNYQFASTAVNARATHPLIVPGVDAFIWQADVQYKANNFLVHGLIGQAEDDYSWVGQGTGGSGLTSTAYVAQKSKMAFWSIEGKYDISNDFYVAARYAESENKSAGISGPNEATRLQLGAGYWMNDSTLFKAEYVKQEEDQFSGGGATDSSVAGGTEWDGLIVEASVTF</sequence>
<organism evidence="2 3">
    <name type="scientific">Neptuniibacter pectenicola</name>
    <dbReference type="NCBI Taxonomy" id="1806669"/>
    <lineage>
        <taxon>Bacteria</taxon>
        <taxon>Pseudomonadati</taxon>
        <taxon>Pseudomonadota</taxon>
        <taxon>Gammaproteobacteria</taxon>
        <taxon>Oceanospirillales</taxon>
        <taxon>Oceanospirillaceae</taxon>
        <taxon>Neptuniibacter</taxon>
    </lineage>
</organism>
<feature type="signal peptide" evidence="1">
    <location>
        <begin position="1"/>
        <end position="26"/>
    </location>
</feature>
<dbReference type="EMBL" id="JBBMRA010000025">
    <property type="protein sequence ID" value="MEM5537965.1"/>
    <property type="molecule type" value="Genomic_DNA"/>
</dbReference>
<evidence type="ECO:0000313" key="3">
    <source>
        <dbReference type="Proteomes" id="UP001449225"/>
    </source>
</evidence>
<gene>
    <name evidence="2" type="ORF">WNY58_16395</name>
</gene>
<comment type="caution">
    <text evidence="2">The sequence shown here is derived from an EMBL/GenBank/DDBJ whole genome shotgun (WGS) entry which is preliminary data.</text>
</comment>
<protein>
    <recommendedName>
        <fullName evidence="4">Porin</fullName>
    </recommendedName>
</protein>
<evidence type="ECO:0008006" key="4">
    <source>
        <dbReference type="Google" id="ProtNLM"/>
    </source>
</evidence>